<comment type="caution">
    <text evidence="1">The sequence shown here is derived from an EMBL/GenBank/DDBJ whole genome shotgun (WGS) entry which is preliminary data.</text>
</comment>
<proteinExistence type="predicted"/>
<evidence type="ECO:0000313" key="2">
    <source>
        <dbReference type="Proteomes" id="UP000798662"/>
    </source>
</evidence>
<evidence type="ECO:0000313" key="1">
    <source>
        <dbReference type="EMBL" id="KAK1864574.1"/>
    </source>
</evidence>
<dbReference type="EMBL" id="CM020619">
    <property type="protein sequence ID" value="KAK1864574.1"/>
    <property type="molecule type" value="Genomic_DNA"/>
</dbReference>
<name>A0ACC3C2L4_PYRYE</name>
<keyword evidence="2" id="KW-1185">Reference proteome</keyword>
<organism evidence="1 2">
    <name type="scientific">Pyropia yezoensis</name>
    <name type="common">Susabi-nori</name>
    <name type="synonym">Porphyra yezoensis</name>
    <dbReference type="NCBI Taxonomy" id="2788"/>
    <lineage>
        <taxon>Eukaryota</taxon>
        <taxon>Rhodophyta</taxon>
        <taxon>Bangiophyceae</taxon>
        <taxon>Bangiales</taxon>
        <taxon>Bangiaceae</taxon>
        <taxon>Pyropia</taxon>
    </lineage>
</organism>
<sequence>MASSGSRGGRGSRDRHGSRLVGLGVVALAAAVAAAAASLVEAVPPRNVCLAARGGGSGGGGSGSGDGGAATLCGDVASAASDGGGGGGGGGATLPTTSRVFSATDFAGIYTARIPSVGACPSTIVHTSNGGPPPFAIPPTFSLPASLTVGTELPTSPIPLPTVSTVYLRHQTTAMDGSVCGPADGGLLLTSSKTVPADQRKLIFVAAASALEGQGRPLPDSVRKLEEQLSDFWVGVETSGRVCGGGAAGVFPAGTTVAFLQEDRTVTAGLLRFASGFKYMVVVHNPTELTGEDSKDKLAESGIQVVGSVLSTLLTAKEPTPSPTAVPVVAPSPVANGGGSGGNGGRVEVSPSSPPSETSTATQAPGTGGNADATEGDEPTTSGVLLDSTASESPACFPGDALVTTAAGDTLRMADLGLSTVLAAGPDTAPSAIYFFSHRQSDTPAITYTRLQVAGSVLELTPGHLVPLFGSGRLVSAAALVAGDMLISANGTAARILSTSRVVRTGAGLYNPHTAAGQLVVGGVLVSCYTTAVDMRTARVGLSLVRAAAAAGVASRWRAAGMANGGGWALHRLAAALSSGA</sequence>
<accession>A0ACC3C2L4</accession>
<reference evidence="1" key="1">
    <citation type="submission" date="2019-11" db="EMBL/GenBank/DDBJ databases">
        <title>Nori genome reveals adaptations in red seaweeds to the harsh intertidal environment.</title>
        <authorList>
            <person name="Wang D."/>
            <person name="Mao Y."/>
        </authorList>
    </citation>
    <scope>NUCLEOTIDE SEQUENCE</scope>
    <source>
        <tissue evidence="1">Gametophyte</tissue>
    </source>
</reference>
<protein>
    <submittedName>
        <fullName evidence="1">Uncharacterized protein</fullName>
    </submittedName>
</protein>
<dbReference type="Proteomes" id="UP000798662">
    <property type="component" value="Chromosome 2"/>
</dbReference>
<gene>
    <name evidence="1" type="ORF">I4F81_007119</name>
</gene>